<organism evidence="3 4">
    <name type="scientific">Candida tropicalis (strain ATCC MYA-3404 / T1)</name>
    <name type="common">Yeast</name>
    <dbReference type="NCBI Taxonomy" id="294747"/>
    <lineage>
        <taxon>Eukaryota</taxon>
        <taxon>Fungi</taxon>
        <taxon>Dikarya</taxon>
        <taxon>Ascomycota</taxon>
        <taxon>Saccharomycotina</taxon>
        <taxon>Pichiomycetes</taxon>
        <taxon>Debaryomycetaceae</taxon>
        <taxon>Candida/Lodderomyces clade</taxon>
        <taxon>Candida</taxon>
    </lineage>
</organism>
<dbReference type="OrthoDB" id="10267127at2759"/>
<dbReference type="GeneID" id="8299340"/>
<dbReference type="Proteomes" id="UP000002037">
    <property type="component" value="Unassembled WGS sequence"/>
</dbReference>
<keyword evidence="4" id="KW-1185">Reference proteome</keyword>
<sequence>MNETTSLNKKYKKYSDDEEQQQVEDAYDYGYGEYNDVYSFSPTTRYIIYAVTGVISLFVLYFFTILLPNYFIPEATTLSKIQNISELKVSLLPHYDKATVSRIILIGDIHGHYIEFRKLLSKLKYNPKDDQVVVLGDFITKGPDSFKVLDYLIKNNIECILGNHEYYVLQYYATFHGLDQPEFMFNNPIDLSSSSLTTPISTKDSFNDDPEFLLAKKLQPHHIKYINNCSIIKKLGDVPNGKGVAVHAGIVPQLSLKNQNPIDNLEMRALIPPLFNETTSDPHVPGAKRWSKIYNSMKGKYPADNIVYYGHDAGKGLNLKSFTKGLDSGCDKGQKLSAMVISKDGRKLIEEVIQVNC</sequence>
<dbReference type="PANTHER" id="PTHR42850:SF4">
    <property type="entry name" value="ZINC-DEPENDENT ENDOPOLYPHOSPHATASE"/>
    <property type="match status" value="1"/>
</dbReference>
<proteinExistence type="predicted"/>
<protein>
    <recommendedName>
        <fullName evidence="2">Calcineurin-like phosphoesterase domain-containing protein</fullName>
    </recommendedName>
</protein>
<gene>
    <name evidence="3" type="ORF">CTRG_05184</name>
</gene>
<dbReference type="Gene3D" id="3.60.21.10">
    <property type="match status" value="1"/>
</dbReference>
<dbReference type="InterPro" id="IPR029052">
    <property type="entry name" value="Metallo-depent_PP-like"/>
</dbReference>
<evidence type="ECO:0000259" key="2">
    <source>
        <dbReference type="Pfam" id="PF00149"/>
    </source>
</evidence>
<dbReference type="EMBL" id="GG692401">
    <property type="protein sequence ID" value="EER31454.1"/>
    <property type="molecule type" value="Genomic_DNA"/>
</dbReference>
<dbReference type="HOGENOM" id="CLU_023125_0_1_1"/>
<dbReference type="GO" id="GO:0000298">
    <property type="term" value="F:endopolyphosphatase activity"/>
    <property type="evidence" value="ECO:0007669"/>
    <property type="project" value="TreeGrafter"/>
</dbReference>
<dbReference type="Pfam" id="PF00149">
    <property type="entry name" value="Metallophos"/>
    <property type="match status" value="1"/>
</dbReference>
<dbReference type="eggNOG" id="KOG0371">
    <property type="taxonomic scope" value="Eukaryota"/>
</dbReference>
<feature type="transmembrane region" description="Helical" evidence="1">
    <location>
        <begin position="46"/>
        <end position="72"/>
    </location>
</feature>
<dbReference type="STRING" id="294747.C5MGJ1"/>
<evidence type="ECO:0000313" key="3">
    <source>
        <dbReference type="EMBL" id="EER31454.1"/>
    </source>
</evidence>
<dbReference type="PANTHER" id="PTHR42850">
    <property type="entry name" value="METALLOPHOSPHOESTERASE"/>
    <property type="match status" value="1"/>
</dbReference>
<dbReference type="InterPro" id="IPR004843">
    <property type="entry name" value="Calcineurin-like_PHP"/>
</dbReference>
<dbReference type="AlphaFoldDB" id="C5MGJ1"/>
<dbReference type="CDD" id="cd00144">
    <property type="entry name" value="MPP_PPP_family"/>
    <property type="match status" value="1"/>
</dbReference>
<reference evidence="3 4" key="1">
    <citation type="journal article" date="2009" name="Nature">
        <title>Evolution of pathogenicity and sexual reproduction in eight Candida genomes.</title>
        <authorList>
            <person name="Butler G."/>
            <person name="Rasmussen M.D."/>
            <person name="Lin M.F."/>
            <person name="Santos M.A."/>
            <person name="Sakthikumar S."/>
            <person name="Munro C.A."/>
            <person name="Rheinbay E."/>
            <person name="Grabherr M."/>
            <person name="Forche A."/>
            <person name="Reedy J.L."/>
            <person name="Agrafioti I."/>
            <person name="Arnaud M.B."/>
            <person name="Bates S."/>
            <person name="Brown A.J."/>
            <person name="Brunke S."/>
            <person name="Costanzo M.C."/>
            <person name="Fitzpatrick D.A."/>
            <person name="de Groot P.W."/>
            <person name="Harris D."/>
            <person name="Hoyer L.L."/>
            <person name="Hube B."/>
            <person name="Klis F.M."/>
            <person name="Kodira C."/>
            <person name="Lennard N."/>
            <person name="Logue M.E."/>
            <person name="Martin R."/>
            <person name="Neiman A.M."/>
            <person name="Nikolaou E."/>
            <person name="Quail M.A."/>
            <person name="Quinn J."/>
            <person name="Santos M.C."/>
            <person name="Schmitzberger F.F."/>
            <person name="Sherlock G."/>
            <person name="Shah P."/>
            <person name="Silverstein K.A."/>
            <person name="Skrzypek M.S."/>
            <person name="Soll D."/>
            <person name="Staggs R."/>
            <person name="Stansfield I."/>
            <person name="Stumpf M.P."/>
            <person name="Sudbery P.E."/>
            <person name="Srikantha T."/>
            <person name="Zeng Q."/>
            <person name="Berman J."/>
            <person name="Berriman M."/>
            <person name="Heitman J."/>
            <person name="Gow N.A."/>
            <person name="Lorenz M.C."/>
            <person name="Birren B.W."/>
            <person name="Kellis M."/>
            <person name="Cuomo C.A."/>
        </authorList>
    </citation>
    <scope>NUCLEOTIDE SEQUENCE [LARGE SCALE GENOMIC DNA]</scope>
    <source>
        <strain evidence="4">ATCC MYA-3404 / T1</strain>
    </source>
</reference>
<keyword evidence="1" id="KW-1133">Transmembrane helix</keyword>
<evidence type="ECO:0000313" key="4">
    <source>
        <dbReference type="Proteomes" id="UP000002037"/>
    </source>
</evidence>
<dbReference type="RefSeq" id="XP_002550886.1">
    <property type="nucleotide sequence ID" value="XM_002550840.1"/>
</dbReference>
<dbReference type="GO" id="GO:0005737">
    <property type="term" value="C:cytoplasm"/>
    <property type="evidence" value="ECO:0007669"/>
    <property type="project" value="TreeGrafter"/>
</dbReference>
<accession>C5MGJ1</accession>
<dbReference type="GO" id="GO:0016791">
    <property type="term" value="F:phosphatase activity"/>
    <property type="evidence" value="ECO:0007669"/>
    <property type="project" value="TreeGrafter"/>
</dbReference>
<dbReference type="SUPFAM" id="SSF56300">
    <property type="entry name" value="Metallo-dependent phosphatases"/>
    <property type="match status" value="1"/>
</dbReference>
<dbReference type="GO" id="GO:0006798">
    <property type="term" value="P:polyphosphate catabolic process"/>
    <property type="evidence" value="ECO:0007669"/>
    <property type="project" value="TreeGrafter"/>
</dbReference>
<dbReference type="VEuPathDB" id="FungiDB:CTRG_05184"/>
<keyword evidence="1" id="KW-0472">Membrane</keyword>
<evidence type="ECO:0000256" key="1">
    <source>
        <dbReference type="SAM" id="Phobius"/>
    </source>
</evidence>
<feature type="domain" description="Calcineurin-like phosphoesterase" evidence="2">
    <location>
        <begin position="102"/>
        <end position="266"/>
    </location>
</feature>
<keyword evidence="1" id="KW-0812">Transmembrane</keyword>
<dbReference type="InterPro" id="IPR050126">
    <property type="entry name" value="Ap4A_hydrolase"/>
</dbReference>
<dbReference type="KEGG" id="ctp:CTRG_05184"/>
<name>C5MGJ1_CANTT</name>